<feature type="compositionally biased region" description="Basic residues" evidence="1">
    <location>
        <begin position="223"/>
        <end position="232"/>
    </location>
</feature>
<evidence type="ECO:0000256" key="1">
    <source>
        <dbReference type="SAM" id="MobiDB-lite"/>
    </source>
</evidence>
<protein>
    <recommendedName>
        <fullName evidence="4">Collagen alpha-1(XXVI) chain</fullName>
    </recommendedName>
</protein>
<dbReference type="InterPro" id="IPR008160">
    <property type="entry name" value="Collagen"/>
</dbReference>
<feature type="compositionally biased region" description="Pro residues" evidence="1">
    <location>
        <begin position="264"/>
        <end position="282"/>
    </location>
</feature>
<organism evidence="2 3">
    <name type="scientific">Cnephaeus nilssonii</name>
    <name type="common">Northern bat</name>
    <name type="synonym">Eptesicus nilssonii</name>
    <dbReference type="NCBI Taxonomy" id="3371016"/>
    <lineage>
        <taxon>Eukaryota</taxon>
        <taxon>Metazoa</taxon>
        <taxon>Chordata</taxon>
        <taxon>Craniata</taxon>
        <taxon>Vertebrata</taxon>
        <taxon>Euteleostomi</taxon>
        <taxon>Mammalia</taxon>
        <taxon>Eutheria</taxon>
        <taxon>Laurasiatheria</taxon>
        <taxon>Chiroptera</taxon>
        <taxon>Yangochiroptera</taxon>
        <taxon>Vespertilionidae</taxon>
        <taxon>Cnephaeus</taxon>
    </lineage>
</organism>
<name>A0AA40I8C1_CNENI</name>
<dbReference type="Pfam" id="PF01391">
    <property type="entry name" value="Collagen"/>
    <property type="match status" value="1"/>
</dbReference>
<feature type="region of interest" description="Disordered" evidence="1">
    <location>
        <begin position="164"/>
        <end position="374"/>
    </location>
</feature>
<dbReference type="EMBL" id="JAULJE010000003">
    <property type="protein sequence ID" value="KAK1344928.1"/>
    <property type="molecule type" value="Genomic_DNA"/>
</dbReference>
<dbReference type="Proteomes" id="UP001177744">
    <property type="component" value="Unassembled WGS sequence"/>
</dbReference>
<keyword evidence="3" id="KW-1185">Reference proteome</keyword>
<proteinExistence type="predicted"/>
<accession>A0AA40I8C1</accession>
<feature type="compositionally biased region" description="Basic and acidic residues" evidence="1">
    <location>
        <begin position="358"/>
        <end position="370"/>
    </location>
</feature>
<evidence type="ECO:0000313" key="2">
    <source>
        <dbReference type="EMBL" id="KAK1344928.1"/>
    </source>
</evidence>
<feature type="compositionally biased region" description="Pro residues" evidence="1">
    <location>
        <begin position="243"/>
        <end position="255"/>
    </location>
</feature>
<comment type="caution">
    <text evidence="2">The sequence shown here is derived from an EMBL/GenBank/DDBJ whole genome shotgun (WGS) entry which is preliminary data.</text>
</comment>
<evidence type="ECO:0000313" key="3">
    <source>
        <dbReference type="Proteomes" id="UP001177744"/>
    </source>
</evidence>
<feature type="region of interest" description="Disordered" evidence="1">
    <location>
        <begin position="401"/>
        <end position="452"/>
    </location>
</feature>
<evidence type="ECO:0008006" key="4">
    <source>
        <dbReference type="Google" id="ProtNLM"/>
    </source>
</evidence>
<reference evidence="2" key="1">
    <citation type="submission" date="2023-06" db="EMBL/GenBank/DDBJ databases">
        <title>Reference genome for the Northern bat (Eptesicus nilssonii), a most northern bat species.</title>
        <authorList>
            <person name="Laine V.N."/>
            <person name="Pulliainen A.T."/>
            <person name="Lilley T.M."/>
        </authorList>
    </citation>
    <scope>NUCLEOTIDE SEQUENCE</scope>
    <source>
        <strain evidence="2">BLF_Eptnil</strain>
        <tissue evidence="2">Kidney</tissue>
    </source>
</reference>
<sequence>MEKNNVTGKLVKNTNRARAGNLSWLERRPDTPRLTLTGIRQASSHLPLGVGTPRKEGTCPGTCRERETWVLILPFNRASVRGVEILETLCSRLLTSSSIDLTSCAFDTAVLSQGAHVICCPFISSQILLSPCFVPECMNCTRLSDMSERLITLEAKVLLLEAAERPSSPDNDLPVPQSTPPPWNEDFLPDAIPLAHPGPRRRPTGPAGECGPQGRARGMASRGVHKPPRLQRRPGPGSETGPAGPPGLLGPPGPRGLPGEMGRPGPPGPPGPAGSPGLPPNGPQGVLYSLQPPTDKDNGDSQLASAAVDTVLAGVPGPRGPPALQGSSGPHGPPGPPGAPGSQGLAGERGMTGPSGEPGRKGEEEEKAAAEGEGVQQLREALKILAERVLILEHMIGIHDPLASPEGGSGQDAALRANLKMKRGGAPPDGSLAALLGPSPVQKSTSRASSGK</sequence>
<dbReference type="AlphaFoldDB" id="A0AA40I8C1"/>
<dbReference type="PANTHER" id="PTHR24637:SF421">
    <property type="entry name" value="CUTICLE COLLAGEN DPY-2"/>
    <property type="match status" value="1"/>
</dbReference>
<gene>
    <name evidence="2" type="ORF">QTO34_013632</name>
</gene>
<dbReference type="PANTHER" id="PTHR24637">
    <property type="entry name" value="COLLAGEN"/>
    <property type="match status" value="1"/>
</dbReference>
<feature type="compositionally biased region" description="Polar residues" evidence="1">
    <location>
        <begin position="441"/>
        <end position="452"/>
    </location>
</feature>